<evidence type="ECO:0000256" key="2">
    <source>
        <dbReference type="ARBA" id="ARBA00049402"/>
    </source>
</evidence>
<sequence>MPNTDLDHIREVYAQADLLHSACEVEAAIDAMADAISLTLHDRNPVLFSIMNGGLVIGGKLLTRLEFPLEASYLHATRYRNSTRGFGLEWKVPPMVEFKDRPVLIIDDILDEGHTLAEIIDHFEREGAAEVYTAVLVDKMHDRKARPGMKADFVGLNAEDRYLFGFGMDYHGYWRNAPGIFAVKGM</sequence>
<dbReference type="GO" id="GO:0032264">
    <property type="term" value="P:IMP salvage"/>
    <property type="evidence" value="ECO:0007669"/>
    <property type="project" value="TreeGrafter"/>
</dbReference>
<reference evidence="5" key="1">
    <citation type="submission" date="2016-05" db="EMBL/GenBank/DDBJ databases">
        <authorList>
            <person name="Baek K."/>
            <person name="Yang S.-J."/>
        </authorList>
    </citation>
    <scope>NUCLEOTIDE SEQUENCE [LARGE SCALE GENOMIC DNA]</scope>
    <source>
        <strain evidence="5">ST58-10</strain>
    </source>
</reference>
<protein>
    <submittedName>
        <fullName evidence="4">Hypoxanthine-guanine phosphoribosyltransferase</fullName>
    </submittedName>
</protein>
<gene>
    <name evidence="4" type="ORF">A8C75_17135</name>
</gene>
<dbReference type="SUPFAM" id="SSF53271">
    <property type="entry name" value="PRTase-like"/>
    <property type="match status" value="1"/>
</dbReference>
<dbReference type="CDD" id="cd06223">
    <property type="entry name" value="PRTases_typeI"/>
    <property type="match status" value="1"/>
</dbReference>
<feature type="domain" description="Phosphoribosyltransferase" evidence="3">
    <location>
        <begin position="20"/>
        <end position="146"/>
    </location>
</feature>
<dbReference type="Proteomes" id="UP000078070">
    <property type="component" value="Chromosome"/>
</dbReference>
<dbReference type="GO" id="GO:0006178">
    <property type="term" value="P:guanine salvage"/>
    <property type="evidence" value="ECO:0007669"/>
    <property type="project" value="TreeGrafter"/>
</dbReference>
<dbReference type="GO" id="GO:0005829">
    <property type="term" value="C:cytosol"/>
    <property type="evidence" value="ECO:0007669"/>
    <property type="project" value="TreeGrafter"/>
</dbReference>
<dbReference type="InterPro" id="IPR000836">
    <property type="entry name" value="PRTase_dom"/>
</dbReference>
<comment type="catalytic activity">
    <reaction evidence="2">
        <text>IMP + diphosphate = hypoxanthine + 5-phospho-alpha-D-ribose 1-diphosphate</text>
        <dbReference type="Rhea" id="RHEA:17973"/>
        <dbReference type="ChEBI" id="CHEBI:17368"/>
        <dbReference type="ChEBI" id="CHEBI:33019"/>
        <dbReference type="ChEBI" id="CHEBI:58017"/>
        <dbReference type="ChEBI" id="CHEBI:58053"/>
        <dbReference type="EC" id="2.4.2.8"/>
    </reaction>
    <physiologicalReaction direction="right-to-left" evidence="2">
        <dbReference type="Rhea" id="RHEA:17975"/>
    </physiologicalReaction>
</comment>
<organism evidence="4 5">
    <name type="scientific">Marinobacterium aestuarii</name>
    <dbReference type="NCBI Taxonomy" id="1821621"/>
    <lineage>
        <taxon>Bacteria</taxon>
        <taxon>Pseudomonadati</taxon>
        <taxon>Pseudomonadota</taxon>
        <taxon>Gammaproteobacteria</taxon>
        <taxon>Oceanospirillales</taxon>
        <taxon>Oceanospirillaceae</taxon>
        <taxon>Marinobacterium</taxon>
    </lineage>
</organism>
<reference evidence="4 5" key="2">
    <citation type="journal article" date="2018" name="Int. J. Syst. Evol. Microbiol.">
        <title>Marinobacterium aestuarii sp. nov., a benzene-degrading marine bacterium isolated from estuary sediment.</title>
        <authorList>
            <person name="Bae S.S."/>
            <person name="Jung J."/>
            <person name="Chung D."/>
            <person name="Baek K."/>
        </authorList>
    </citation>
    <scope>NUCLEOTIDE SEQUENCE [LARGE SCALE GENOMIC DNA]</scope>
    <source>
        <strain evidence="4 5">ST58-10</strain>
    </source>
</reference>
<keyword evidence="4" id="KW-0328">Glycosyltransferase</keyword>
<dbReference type="GO" id="GO:0046100">
    <property type="term" value="P:hypoxanthine metabolic process"/>
    <property type="evidence" value="ECO:0007669"/>
    <property type="project" value="TreeGrafter"/>
</dbReference>
<keyword evidence="5" id="KW-1185">Reference proteome</keyword>
<dbReference type="EMBL" id="CP015839">
    <property type="protein sequence ID" value="ANG64025.1"/>
    <property type="molecule type" value="Genomic_DNA"/>
</dbReference>
<dbReference type="PANTHER" id="PTHR43340">
    <property type="entry name" value="HYPOXANTHINE-GUANINE PHOSPHORIBOSYLTRANSFERASE"/>
    <property type="match status" value="1"/>
</dbReference>
<dbReference type="AlphaFoldDB" id="A0A1A9F1I7"/>
<evidence type="ECO:0000313" key="5">
    <source>
        <dbReference type="Proteomes" id="UP000078070"/>
    </source>
</evidence>
<dbReference type="GO" id="GO:0000287">
    <property type="term" value="F:magnesium ion binding"/>
    <property type="evidence" value="ECO:0007669"/>
    <property type="project" value="TreeGrafter"/>
</dbReference>
<dbReference type="OrthoDB" id="9802824at2"/>
<comment type="catalytic activity">
    <reaction evidence="1">
        <text>GMP + diphosphate = guanine + 5-phospho-alpha-D-ribose 1-diphosphate</text>
        <dbReference type="Rhea" id="RHEA:25424"/>
        <dbReference type="ChEBI" id="CHEBI:16235"/>
        <dbReference type="ChEBI" id="CHEBI:33019"/>
        <dbReference type="ChEBI" id="CHEBI:58017"/>
        <dbReference type="ChEBI" id="CHEBI:58115"/>
        <dbReference type="EC" id="2.4.2.8"/>
    </reaction>
    <physiologicalReaction direction="right-to-left" evidence="1">
        <dbReference type="Rhea" id="RHEA:25426"/>
    </physiologicalReaction>
</comment>
<evidence type="ECO:0000259" key="3">
    <source>
        <dbReference type="Pfam" id="PF00156"/>
    </source>
</evidence>
<dbReference type="STRING" id="1821621.A8C75_17135"/>
<dbReference type="InterPro" id="IPR029057">
    <property type="entry name" value="PRTase-like"/>
</dbReference>
<dbReference type="GO" id="GO:0032263">
    <property type="term" value="P:GMP salvage"/>
    <property type="evidence" value="ECO:0007669"/>
    <property type="project" value="TreeGrafter"/>
</dbReference>
<dbReference type="InterPro" id="IPR050408">
    <property type="entry name" value="HGPRT"/>
</dbReference>
<dbReference type="Gene3D" id="3.40.50.2020">
    <property type="match status" value="1"/>
</dbReference>
<evidence type="ECO:0000313" key="4">
    <source>
        <dbReference type="EMBL" id="ANG64025.1"/>
    </source>
</evidence>
<keyword evidence="4" id="KW-0808">Transferase</keyword>
<dbReference type="RefSeq" id="WP_067385238.1">
    <property type="nucleotide sequence ID" value="NZ_CP015839.1"/>
</dbReference>
<dbReference type="Pfam" id="PF00156">
    <property type="entry name" value="Pribosyltran"/>
    <property type="match status" value="1"/>
</dbReference>
<accession>A0A1A9F1I7</accession>
<name>A0A1A9F1I7_9GAMM</name>
<proteinExistence type="predicted"/>
<dbReference type="GO" id="GO:0004422">
    <property type="term" value="F:hypoxanthine phosphoribosyltransferase activity"/>
    <property type="evidence" value="ECO:0007669"/>
    <property type="project" value="TreeGrafter"/>
</dbReference>
<dbReference type="PANTHER" id="PTHR43340:SF1">
    <property type="entry name" value="HYPOXANTHINE PHOSPHORIBOSYLTRANSFERASE"/>
    <property type="match status" value="1"/>
</dbReference>
<dbReference type="KEGG" id="mars:A8C75_17135"/>
<dbReference type="NCBIfam" id="NF006605">
    <property type="entry name" value="PRK09162.1"/>
    <property type="match status" value="1"/>
</dbReference>
<evidence type="ECO:0000256" key="1">
    <source>
        <dbReference type="ARBA" id="ARBA00048811"/>
    </source>
</evidence>